<evidence type="ECO:0008006" key="5">
    <source>
        <dbReference type="Google" id="ProtNLM"/>
    </source>
</evidence>
<protein>
    <recommendedName>
        <fullName evidence="5">Sushi domain-containing protein</fullName>
    </recommendedName>
</protein>
<proteinExistence type="predicted"/>
<keyword evidence="4" id="KW-1185">Reference proteome</keyword>
<feature type="compositionally biased region" description="Basic and acidic residues" evidence="1">
    <location>
        <begin position="803"/>
        <end position="812"/>
    </location>
</feature>
<keyword evidence="2" id="KW-0472">Membrane</keyword>
<gene>
    <name evidence="3" type="ORF">PFISCL1PPCAC_17773</name>
</gene>
<evidence type="ECO:0000313" key="3">
    <source>
        <dbReference type="EMBL" id="GMT26476.1"/>
    </source>
</evidence>
<keyword evidence="2" id="KW-0812">Transmembrane</keyword>
<feature type="region of interest" description="Disordered" evidence="1">
    <location>
        <begin position="780"/>
        <end position="840"/>
    </location>
</feature>
<evidence type="ECO:0000256" key="1">
    <source>
        <dbReference type="SAM" id="MobiDB-lite"/>
    </source>
</evidence>
<organism evidence="3 4">
    <name type="scientific">Pristionchus fissidentatus</name>
    <dbReference type="NCBI Taxonomy" id="1538716"/>
    <lineage>
        <taxon>Eukaryota</taxon>
        <taxon>Metazoa</taxon>
        <taxon>Ecdysozoa</taxon>
        <taxon>Nematoda</taxon>
        <taxon>Chromadorea</taxon>
        <taxon>Rhabditida</taxon>
        <taxon>Rhabditina</taxon>
        <taxon>Diplogasteromorpha</taxon>
        <taxon>Diplogasteroidea</taxon>
        <taxon>Neodiplogasteridae</taxon>
        <taxon>Pristionchus</taxon>
    </lineage>
</organism>
<evidence type="ECO:0000256" key="2">
    <source>
        <dbReference type="SAM" id="Phobius"/>
    </source>
</evidence>
<comment type="caution">
    <text evidence="3">The sequence shown here is derived from an EMBL/GenBank/DDBJ whole genome shotgun (WGS) entry which is preliminary data.</text>
</comment>
<dbReference type="AlphaFoldDB" id="A0AAV5W2V2"/>
<reference evidence="3" key="1">
    <citation type="submission" date="2023-10" db="EMBL/GenBank/DDBJ databases">
        <title>Genome assembly of Pristionchus species.</title>
        <authorList>
            <person name="Yoshida K."/>
            <person name="Sommer R.J."/>
        </authorList>
    </citation>
    <scope>NUCLEOTIDE SEQUENCE</scope>
    <source>
        <strain evidence="3">RS5133</strain>
    </source>
</reference>
<feature type="transmembrane region" description="Helical" evidence="2">
    <location>
        <begin position="749"/>
        <end position="772"/>
    </location>
</feature>
<name>A0AAV5W2V2_9BILA</name>
<evidence type="ECO:0000313" key="4">
    <source>
        <dbReference type="Proteomes" id="UP001432322"/>
    </source>
</evidence>
<accession>A0AAV5W2V2</accession>
<dbReference type="Proteomes" id="UP001432322">
    <property type="component" value="Unassembled WGS sequence"/>
</dbReference>
<sequence length="840" mass="90995">ISVFTDDAPLVCPASKHFFFKKKVGGKWTQASSIECGNAQGEWTAVLVSGQAETLKKDDEVICAAQSPDTIESCTKCATLATRLPCVTPICSATNQDPPTPLDGWTCLKSTCASTSDKLHINGLGTAASANEVTCTDGMEWKLIGTDEIVNTADCIKPCALPMSDCGAIADCVQVTNAANPSADCPMGKNIFYKDANNFWNAVSDFKCDAGQWKDGLTDLTVTNIICSPKHPDADKLCTTFDCPPELLNDVSVQCEKVQLTNNRMPLKACPTSSHKLYFKKGNKWAEAVFSSVQCNNIGWKLKYTYGGGNKKEREVTLTAADALICGAKNPDEDACSPMADFTFDGEGEYNKAVPVTQTRSVGSTFDCGDSSAGVFANAISEGVADASGNLVPVVGKRYAVCNLNGEWESIKKPEKEEEKNIIWEADGTILTGDKIQCRIKKCKSCKKPEKIQPFYTSLTQSIMPPDGDDCWYLRCSDSAKYAIKTGASYEYFIPNQSPKPDTVPFCSNGHWKYKKNDVVEDIDNEAVVCPEQALCHDWQAPKGCPSQAEGTSPVGCVDIELVPPSPKKKDDPLSCGPGKKIIIQKDTEEAEGIWDDVKSINCDVKKGLWNVVIDWGGVESAPEYRGKDNRLVCADSNPSPRPTTTPEPTTTTTLAPICALCKGKLPTKLSCGKCEGDFNTTAINDDECILEPKDKTKVLIVIQNFQVVAGNSLKCTRSDEKWKTKDGTEAKEFAAQVTDVKDLAFKPLSYAIIAATSLSIVGMCIGFPFIYMRCRRKPPAVNNKKPERGVTRKYSATTVVKTEQRESKTDGGGKGSGGKSSEPTPSKNENPEEAPTLKF</sequence>
<dbReference type="EMBL" id="BTSY01000005">
    <property type="protein sequence ID" value="GMT26476.1"/>
    <property type="molecule type" value="Genomic_DNA"/>
</dbReference>
<feature type="non-terminal residue" evidence="3">
    <location>
        <position position="1"/>
    </location>
</feature>
<keyword evidence="2" id="KW-1133">Transmembrane helix</keyword>